<gene>
    <name evidence="1" type="ORF">HID58_034539</name>
</gene>
<dbReference type="Proteomes" id="UP000824890">
    <property type="component" value="Unassembled WGS sequence"/>
</dbReference>
<evidence type="ECO:0000313" key="2">
    <source>
        <dbReference type="Proteomes" id="UP000824890"/>
    </source>
</evidence>
<evidence type="ECO:0000313" key="1">
    <source>
        <dbReference type="EMBL" id="KAH0911218.1"/>
    </source>
</evidence>
<accession>A0ABQ8C2H0</accession>
<sequence length="76" mass="8310">GWKCAQRALSPLHIEAEAFIWTMSEVINQGYNGQQQINFCADSLAKGGRSRVECVAIVDDLAPNRYGQVACLNGPE</sequence>
<feature type="non-terminal residue" evidence="1">
    <location>
        <position position="1"/>
    </location>
</feature>
<protein>
    <submittedName>
        <fullName evidence="1">Uncharacterized protein</fullName>
    </submittedName>
</protein>
<keyword evidence="2" id="KW-1185">Reference proteome</keyword>
<comment type="caution">
    <text evidence="1">The sequence shown here is derived from an EMBL/GenBank/DDBJ whole genome shotgun (WGS) entry which is preliminary data.</text>
</comment>
<name>A0ABQ8C2H0_BRANA</name>
<proteinExistence type="predicted"/>
<organism evidence="1 2">
    <name type="scientific">Brassica napus</name>
    <name type="common">Rape</name>
    <dbReference type="NCBI Taxonomy" id="3708"/>
    <lineage>
        <taxon>Eukaryota</taxon>
        <taxon>Viridiplantae</taxon>
        <taxon>Streptophyta</taxon>
        <taxon>Embryophyta</taxon>
        <taxon>Tracheophyta</taxon>
        <taxon>Spermatophyta</taxon>
        <taxon>Magnoliopsida</taxon>
        <taxon>eudicotyledons</taxon>
        <taxon>Gunneridae</taxon>
        <taxon>Pentapetalae</taxon>
        <taxon>rosids</taxon>
        <taxon>malvids</taxon>
        <taxon>Brassicales</taxon>
        <taxon>Brassicaceae</taxon>
        <taxon>Brassiceae</taxon>
        <taxon>Brassica</taxon>
    </lineage>
</organism>
<reference evidence="1 2" key="1">
    <citation type="submission" date="2021-05" db="EMBL/GenBank/DDBJ databases">
        <title>Genome Assembly of Synthetic Allotetraploid Brassica napus Reveals Homoeologous Exchanges between Subgenomes.</title>
        <authorList>
            <person name="Davis J.T."/>
        </authorList>
    </citation>
    <scope>NUCLEOTIDE SEQUENCE [LARGE SCALE GENOMIC DNA]</scope>
    <source>
        <strain evidence="2">cv. Da-Ae</strain>
        <tissue evidence="1">Seedling</tissue>
    </source>
</reference>
<dbReference type="EMBL" id="JAGKQM010000009">
    <property type="protein sequence ID" value="KAH0911218.1"/>
    <property type="molecule type" value="Genomic_DNA"/>
</dbReference>